<evidence type="ECO:0000313" key="13">
    <source>
        <dbReference type="EMBL" id="USC48646.1"/>
    </source>
</evidence>
<evidence type="ECO:0000256" key="7">
    <source>
        <dbReference type="ARBA" id="ARBA00022840"/>
    </source>
</evidence>
<gene>
    <name evidence="13" type="ORF">K7395_18920</name>
</gene>
<keyword evidence="8" id="KW-0902">Two-component regulatory system</keyword>
<keyword evidence="10" id="KW-0812">Transmembrane</keyword>
<keyword evidence="3" id="KW-0597">Phosphoprotein</keyword>
<keyword evidence="10" id="KW-0472">Membrane</keyword>
<dbReference type="Pfam" id="PF07730">
    <property type="entry name" value="HisKA_3"/>
    <property type="match status" value="1"/>
</dbReference>
<feature type="transmembrane region" description="Helical" evidence="10">
    <location>
        <begin position="182"/>
        <end position="199"/>
    </location>
</feature>
<feature type="transmembrane region" description="Helical" evidence="10">
    <location>
        <begin position="90"/>
        <end position="108"/>
    </location>
</feature>
<dbReference type="InterPro" id="IPR036890">
    <property type="entry name" value="HATPase_C_sf"/>
</dbReference>
<sequence length="445" mass="49243">MSNRPRGREPDRDREQGWEQGRNREQGRGADDTIPPLTRIIRDALDRLRAFDRRRPRVWDAAVTGFWTVAAVLDYTSGGWRNTAHDNVTAPEFLVLLMSLGFSLPLLWRRTYPLAVVLLMTPISLVNIWTGAVVQASLLQLIPVFQIVLRSSFRTVGAAALLFVVPVLSGGVRIPSTWGQEVVSYVWGLVFVVLLGIAVRTRREYTEALVERAHRLERERDQQARLAAAAERTRIAREMHDIIGHNLSVITGLADGGAYAARKDPERAGQALEAIGTTSRQALSELRRLLGVLRDDHPDAERTPQPTLDELAPLIERVRRAGLPVRLELNGEPTPHSLTPGRQLTVYRVIQEALTNTLKHATDPTSATVTLTYAHTHLDARITDTGTGTGAGRTADTEEAPLAAQGIMGMRERAALYDGSLEAGPLPDDTGWQVQLRLPLEESHQ</sequence>
<evidence type="ECO:0000259" key="11">
    <source>
        <dbReference type="Pfam" id="PF02518"/>
    </source>
</evidence>
<evidence type="ECO:0000256" key="4">
    <source>
        <dbReference type="ARBA" id="ARBA00022679"/>
    </source>
</evidence>
<dbReference type="Gene3D" id="1.20.5.1930">
    <property type="match status" value="1"/>
</dbReference>
<evidence type="ECO:0000313" key="14">
    <source>
        <dbReference type="Proteomes" id="UP001056079"/>
    </source>
</evidence>
<dbReference type="InterPro" id="IPR011712">
    <property type="entry name" value="Sig_transdc_His_kin_sub3_dim/P"/>
</dbReference>
<feature type="domain" description="Signal transduction histidine kinase subgroup 3 dimerisation and phosphoacceptor" evidence="12">
    <location>
        <begin position="231"/>
        <end position="296"/>
    </location>
</feature>
<dbReference type="CDD" id="cd16917">
    <property type="entry name" value="HATPase_UhpB-NarQ-NarX-like"/>
    <property type="match status" value="1"/>
</dbReference>
<evidence type="ECO:0000256" key="2">
    <source>
        <dbReference type="ARBA" id="ARBA00012438"/>
    </source>
</evidence>
<name>A0ABY4UWC2_STRFL</name>
<dbReference type="EC" id="2.7.13.3" evidence="2"/>
<keyword evidence="10" id="KW-1133">Transmembrane helix</keyword>
<dbReference type="GO" id="GO:0016301">
    <property type="term" value="F:kinase activity"/>
    <property type="evidence" value="ECO:0007669"/>
    <property type="project" value="UniProtKB-KW"/>
</dbReference>
<keyword evidence="7" id="KW-0067">ATP-binding</keyword>
<feature type="domain" description="Histidine kinase/HSP90-like ATPase" evidence="11">
    <location>
        <begin position="343"/>
        <end position="441"/>
    </location>
</feature>
<dbReference type="RefSeq" id="WP_006125759.1">
    <property type="nucleotide sequence ID" value="NZ_CP098609.1"/>
</dbReference>
<evidence type="ECO:0000256" key="6">
    <source>
        <dbReference type="ARBA" id="ARBA00022777"/>
    </source>
</evidence>
<keyword evidence="5" id="KW-0547">Nucleotide-binding</keyword>
<dbReference type="PANTHER" id="PTHR24421">
    <property type="entry name" value="NITRATE/NITRITE SENSOR PROTEIN NARX-RELATED"/>
    <property type="match status" value="1"/>
</dbReference>
<dbReference type="PANTHER" id="PTHR24421:SF10">
    <property type="entry name" value="NITRATE_NITRITE SENSOR PROTEIN NARQ"/>
    <property type="match status" value="1"/>
</dbReference>
<dbReference type="InterPro" id="IPR050482">
    <property type="entry name" value="Sensor_HK_TwoCompSys"/>
</dbReference>
<dbReference type="InterPro" id="IPR003594">
    <property type="entry name" value="HATPase_dom"/>
</dbReference>
<evidence type="ECO:0000256" key="3">
    <source>
        <dbReference type="ARBA" id="ARBA00022553"/>
    </source>
</evidence>
<feature type="transmembrane region" description="Helical" evidence="10">
    <location>
        <begin position="156"/>
        <end position="176"/>
    </location>
</feature>
<keyword evidence="14" id="KW-1185">Reference proteome</keyword>
<evidence type="ECO:0000256" key="8">
    <source>
        <dbReference type="ARBA" id="ARBA00023012"/>
    </source>
</evidence>
<protein>
    <recommendedName>
        <fullName evidence="2">histidine kinase</fullName>
        <ecNumber evidence="2">2.7.13.3</ecNumber>
    </recommendedName>
</protein>
<feature type="region of interest" description="Disordered" evidence="9">
    <location>
        <begin position="1"/>
        <end position="33"/>
    </location>
</feature>
<comment type="catalytic activity">
    <reaction evidence="1">
        <text>ATP + protein L-histidine = ADP + protein N-phospho-L-histidine.</text>
        <dbReference type="EC" id="2.7.13.3"/>
    </reaction>
</comment>
<reference evidence="13" key="1">
    <citation type="submission" date="2021-08" db="EMBL/GenBank/DDBJ databases">
        <title>DNA methylation of m4C regulates biosynthesis of daptomycin in Streptomyces roseosporus L30.</title>
        <authorList>
            <person name="Fang J.-L."/>
        </authorList>
    </citation>
    <scope>NUCLEOTIDE SEQUENCE</scope>
    <source>
        <strain evidence="13">L30</strain>
    </source>
</reference>
<dbReference type="Proteomes" id="UP001056079">
    <property type="component" value="Chromosome"/>
</dbReference>
<dbReference type="EMBL" id="CP098609">
    <property type="protein sequence ID" value="USC48646.1"/>
    <property type="molecule type" value="Genomic_DNA"/>
</dbReference>
<evidence type="ECO:0000259" key="12">
    <source>
        <dbReference type="Pfam" id="PF07730"/>
    </source>
</evidence>
<keyword evidence="4" id="KW-0808">Transferase</keyword>
<keyword evidence="6 13" id="KW-0418">Kinase</keyword>
<evidence type="ECO:0000256" key="5">
    <source>
        <dbReference type="ARBA" id="ARBA00022741"/>
    </source>
</evidence>
<organism evidence="13 14">
    <name type="scientific">Streptomyces filamentosus</name>
    <name type="common">Streptomyces roseosporus</name>
    <dbReference type="NCBI Taxonomy" id="67294"/>
    <lineage>
        <taxon>Bacteria</taxon>
        <taxon>Bacillati</taxon>
        <taxon>Actinomycetota</taxon>
        <taxon>Actinomycetes</taxon>
        <taxon>Kitasatosporales</taxon>
        <taxon>Streptomycetaceae</taxon>
        <taxon>Streptomyces</taxon>
    </lineage>
</organism>
<feature type="compositionally biased region" description="Basic and acidic residues" evidence="9">
    <location>
        <begin position="1"/>
        <end position="31"/>
    </location>
</feature>
<accession>A0ABY4UWC2</accession>
<dbReference type="Pfam" id="PF02518">
    <property type="entry name" value="HATPase_c"/>
    <property type="match status" value="1"/>
</dbReference>
<evidence type="ECO:0000256" key="9">
    <source>
        <dbReference type="SAM" id="MobiDB-lite"/>
    </source>
</evidence>
<evidence type="ECO:0000256" key="10">
    <source>
        <dbReference type="SAM" id="Phobius"/>
    </source>
</evidence>
<dbReference type="SUPFAM" id="SSF55874">
    <property type="entry name" value="ATPase domain of HSP90 chaperone/DNA topoisomerase II/histidine kinase"/>
    <property type="match status" value="1"/>
</dbReference>
<proteinExistence type="predicted"/>
<evidence type="ECO:0000256" key="1">
    <source>
        <dbReference type="ARBA" id="ARBA00000085"/>
    </source>
</evidence>
<dbReference type="Gene3D" id="3.30.565.10">
    <property type="entry name" value="Histidine kinase-like ATPase, C-terminal domain"/>
    <property type="match status" value="1"/>
</dbReference>